<gene>
    <name evidence="7" type="ORF">BAMA_03265</name>
</gene>
<evidence type="ECO:0000259" key="5">
    <source>
        <dbReference type="Pfam" id="PF13243"/>
    </source>
</evidence>
<feature type="domain" description="Squalene cyclase C-terminal" evidence="5">
    <location>
        <begin position="301"/>
        <end position="614"/>
    </location>
</feature>
<reference evidence="7 8" key="1">
    <citation type="submission" date="2014-06" db="EMBL/GenBank/DDBJ databases">
        <title>Draft genome sequence of Bacillus manliponensis JCM 15802 (MCCC 1A00708).</title>
        <authorList>
            <person name="Lai Q."/>
            <person name="Liu Y."/>
            <person name="Shao Z."/>
        </authorList>
    </citation>
    <scope>NUCLEOTIDE SEQUENCE [LARGE SCALE GENOMIC DNA]</scope>
    <source>
        <strain evidence="7 8">JCM 15802</strain>
    </source>
</reference>
<dbReference type="PANTHER" id="PTHR11764:SF20">
    <property type="entry name" value="LANOSTEROL SYNTHASE"/>
    <property type="match status" value="1"/>
</dbReference>
<dbReference type="AlphaFoldDB" id="A0A073JWZ7"/>
<dbReference type="InterPro" id="IPR008930">
    <property type="entry name" value="Terpenoid_cyclase/PrenylTrfase"/>
</dbReference>
<dbReference type="NCBIfam" id="TIGR01507">
    <property type="entry name" value="hopene_cyclase"/>
    <property type="match status" value="1"/>
</dbReference>
<keyword evidence="3" id="KW-0677">Repeat</keyword>
<accession>A0A073JWZ7</accession>
<dbReference type="STRING" id="574376.BAMA_03265"/>
<dbReference type="InterPro" id="IPR018333">
    <property type="entry name" value="Squalene_cyclase"/>
</dbReference>
<dbReference type="SFLD" id="SFLDG01016">
    <property type="entry name" value="Prenyltransferase_Like_2"/>
    <property type="match status" value="1"/>
</dbReference>
<evidence type="ECO:0000256" key="1">
    <source>
        <dbReference type="ARBA" id="ARBA00004999"/>
    </source>
</evidence>
<dbReference type="GO" id="GO:0016866">
    <property type="term" value="F:intramolecular transferase activity"/>
    <property type="evidence" value="ECO:0007669"/>
    <property type="project" value="InterPro"/>
</dbReference>
<dbReference type="InterPro" id="IPR032697">
    <property type="entry name" value="SQ_cyclase_N"/>
</dbReference>
<sequence length="619" mass="70888">MLLYDKVKHEVERRITALRTMQRSDGTWRFCFEGSPLTDCWMILLLRLLQRHDEIEPFVERLVSMQTNHGTWKLYEDEPVGHLSTTIDIYTALLASNYYRKEDYNMKRAEAFISHEGGIANAHFMTKFMLAVHGQYKYPSLFYLPTPILFLPDESPLSIYQISSSARIHLIPMALCMNKRFSVQRGILPNMNYIIGKSNGSWFREERSSLLETMVAGVKNIVQYPLSLHHKGYKAAERFMMERLEQNGLLYSYASSTFYMIYALLALGHSTQSPVIISALRGLQSYVWNTKVGAHVQNSPSTIWDTALFSYALQEAGVAPEDPLIQGANEYLIRKQHSRYGDWHINAPTLSPGGWGFSDVNTTIPDCDDTTAVLRSLTEMAKKDRKGKQAWDKGIDWVTGLQNKDGGWGAFEKGVTSHLFEHVPLENAKDMMTDPSTADITGRVLEFFGTYAPNKLLDENRNRAIRWLIENQENNGSWYGKWGVCYIYGTWAAITGLRAVHVSPEHPGLQKAIQWLEAIQNRDGGWGESCRSSKEKRYIALPFSTPSQTAWALDALISFYDKETPSIQKGIHYLIEHSLQHREYPTGTGLPGSFYIHYHSYHRLFPLLTFAHYIKKYKK</sequence>
<organism evidence="7 8">
    <name type="scientific">Bacillus manliponensis</name>
    <dbReference type="NCBI Taxonomy" id="574376"/>
    <lineage>
        <taxon>Bacteria</taxon>
        <taxon>Bacillati</taxon>
        <taxon>Bacillota</taxon>
        <taxon>Bacilli</taxon>
        <taxon>Bacillales</taxon>
        <taxon>Bacillaceae</taxon>
        <taxon>Bacillus</taxon>
        <taxon>Bacillus cereus group</taxon>
    </lineage>
</organism>
<evidence type="ECO:0000313" key="7">
    <source>
        <dbReference type="EMBL" id="KEK18810.1"/>
    </source>
</evidence>
<dbReference type="GO" id="GO:0016104">
    <property type="term" value="P:triterpenoid biosynthetic process"/>
    <property type="evidence" value="ECO:0007669"/>
    <property type="project" value="InterPro"/>
</dbReference>
<dbReference type="Gene3D" id="1.50.10.20">
    <property type="match status" value="2"/>
</dbReference>
<dbReference type="GO" id="GO:0005811">
    <property type="term" value="C:lipid droplet"/>
    <property type="evidence" value="ECO:0007669"/>
    <property type="project" value="InterPro"/>
</dbReference>
<dbReference type="Proteomes" id="UP000027822">
    <property type="component" value="Unassembled WGS sequence"/>
</dbReference>
<evidence type="ECO:0000259" key="6">
    <source>
        <dbReference type="Pfam" id="PF13249"/>
    </source>
</evidence>
<dbReference type="InterPro" id="IPR032696">
    <property type="entry name" value="SQ_cyclase_C"/>
</dbReference>
<comment type="pathway">
    <text evidence="1">Secondary metabolite biosynthesis; hopanoid biosynthesis.</text>
</comment>
<feature type="domain" description="Squalene cyclase N-terminal" evidence="6">
    <location>
        <begin position="13"/>
        <end position="290"/>
    </location>
</feature>
<keyword evidence="4" id="KW-0413">Isomerase</keyword>
<dbReference type="PANTHER" id="PTHR11764">
    <property type="entry name" value="TERPENE CYCLASE/MUTASE FAMILY MEMBER"/>
    <property type="match status" value="1"/>
</dbReference>
<evidence type="ECO:0000256" key="3">
    <source>
        <dbReference type="ARBA" id="ARBA00022737"/>
    </source>
</evidence>
<evidence type="ECO:0000256" key="4">
    <source>
        <dbReference type="ARBA" id="ARBA00023235"/>
    </source>
</evidence>
<evidence type="ECO:0000313" key="8">
    <source>
        <dbReference type="Proteomes" id="UP000027822"/>
    </source>
</evidence>
<keyword evidence="8" id="KW-1185">Reference proteome</keyword>
<dbReference type="Pfam" id="PF13243">
    <property type="entry name" value="SQHop_cyclase_C"/>
    <property type="match status" value="1"/>
</dbReference>
<dbReference type="NCBIfam" id="TIGR01787">
    <property type="entry name" value="squalene_cyclas"/>
    <property type="match status" value="1"/>
</dbReference>
<dbReference type="UniPathway" id="UPA00337"/>
<protein>
    <submittedName>
        <fullName evidence="7">Squalene-hopene cyclase</fullName>
    </submittedName>
</protein>
<dbReference type="OrthoDB" id="9758578at2"/>
<dbReference type="SUPFAM" id="SSF48239">
    <property type="entry name" value="Terpenoid cyclases/Protein prenyltransferases"/>
    <property type="match status" value="2"/>
</dbReference>
<comment type="similarity">
    <text evidence="2">Belongs to the terpene cyclase/mutase family.</text>
</comment>
<dbReference type="InterPro" id="IPR006400">
    <property type="entry name" value="Hopene-cyclase"/>
</dbReference>
<dbReference type="EMBL" id="JOTN01000011">
    <property type="protein sequence ID" value="KEK18810.1"/>
    <property type="molecule type" value="Genomic_DNA"/>
</dbReference>
<dbReference type="RefSeq" id="WP_034639985.1">
    <property type="nucleotide sequence ID" value="NZ_CBCSJC010000012.1"/>
</dbReference>
<dbReference type="Pfam" id="PF13249">
    <property type="entry name" value="SQHop_cyclase_N"/>
    <property type="match status" value="1"/>
</dbReference>
<comment type="caution">
    <text evidence="7">The sequence shown here is derived from an EMBL/GenBank/DDBJ whole genome shotgun (WGS) entry which is preliminary data.</text>
</comment>
<proteinExistence type="inferred from homology"/>
<dbReference type="eggNOG" id="COG1657">
    <property type="taxonomic scope" value="Bacteria"/>
</dbReference>
<evidence type="ECO:0000256" key="2">
    <source>
        <dbReference type="ARBA" id="ARBA00009755"/>
    </source>
</evidence>
<name>A0A073JWZ7_9BACI</name>